<feature type="region of interest" description="Disordered" evidence="1">
    <location>
        <begin position="1"/>
        <end position="26"/>
    </location>
</feature>
<gene>
    <name evidence="2" type="ORF">PEVE_00001785</name>
</gene>
<sequence>METSSASSQHDNVELPNFAPNLFGEPPSKSVKRFANLSEHELNNKVEQRHSEKTEKTTKWSVSTFRAWCSEKAIQTPI</sequence>
<comment type="caution">
    <text evidence="2">The sequence shown here is derived from an EMBL/GenBank/DDBJ whole genome shotgun (WGS) entry which is preliminary data.</text>
</comment>
<feature type="compositionally biased region" description="Polar residues" evidence="1">
    <location>
        <begin position="1"/>
        <end position="10"/>
    </location>
</feature>
<evidence type="ECO:0000256" key="1">
    <source>
        <dbReference type="SAM" id="MobiDB-lite"/>
    </source>
</evidence>
<keyword evidence="3" id="KW-1185">Reference proteome</keyword>
<evidence type="ECO:0000313" key="3">
    <source>
        <dbReference type="Proteomes" id="UP001159427"/>
    </source>
</evidence>
<dbReference type="EMBL" id="CALNXI010000011">
    <property type="protein sequence ID" value="CAH3014574.1"/>
    <property type="molecule type" value="Genomic_DNA"/>
</dbReference>
<dbReference type="Proteomes" id="UP001159427">
    <property type="component" value="Unassembled WGS sequence"/>
</dbReference>
<reference evidence="2 3" key="1">
    <citation type="submission" date="2022-05" db="EMBL/GenBank/DDBJ databases">
        <authorList>
            <consortium name="Genoscope - CEA"/>
            <person name="William W."/>
        </authorList>
    </citation>
    <scope>NUCLEOTIDE SEQUENCE [LARGE SCALE GENOMIC DNA]</scope>
</reference>
<proteinExistence type="predicted"/>
<protein>
    <submittedName>
        <fullName evidence="2">Uncharacterized protein</fullName>
    </submittedName>
</protein>
<organism evidence="2 3">
    <name type="scientific">Porites evermanni</name>
    <dbReference type="NCBI Taxonomy" id="104178"/>
    <lineage>
        <taxon>Eukaryota</taxon>
        <taxon>Metazoa</taxon>
        <taxon>Cnidaria</taxon>
        <taxon>Anthozoa</taxon>
        <taxon>Hexacorallia</taxon>
        <taxon>Scleractinia</taxon>
        <taxon>Fungiina</taxon>
        <taxon>Poritidae</taxon>
        <taxon>Porites</taxon>
    </lineage>
</organism>
<evidence type="ECO:0000313" key="2">
    <source>
        <dbReference type="EMBL" id="CAH3014574.1"/>
    </source>
</evidence>
<accession>A0ABN8LEN5</accession>
<name>A0ABN8LEN5_9CNID</name>